<accession>A0A9D4LH01</accession>
<keyword evidence="15" id="KW-0131">Cell cycle</keyword>
<comment type="pathway">
    <text evidence="3">Protein modification; protein ubiquitination.</text>
</comment>
<dbReference type="Proteomes" id="UP000828390">
    <property type="component" value="Unassembled WGS sequence"/>
</dbReference>
<dbReference type="SUPFAM" id="SSF49879">
    <property type="entry name" value="SMAD/FHA domain"/>
    <property type="match status" value="1"/>
</dbReference>
<organism evidence="22 23">
    <name type="scientific">Dreissena polymorpha</name>
    <name type="common">Zebra mussel</name>
    <name type="synonym">Mytilus polymorpha</name>
    <dbReference type="NCBI Taxonomy" id="45954"/>
    <lineage>
        <taxon>Eukaryota</taxon>
        <taxon>Metazoa</taxon>
        <taxon>Spiralia</taxon>
        <taxon>Lophotrochozoa</taxon>
        <taxon>Mollusca</taxon>
        <taxon>Bivalvia</taxon>
        <taxon>Autobranchia</taxon>
        <taxon>Heteroconchia</taxon>
        <taxon>Euheterodonta</taxon>
        <taxon>Imparidentia</taxon>
        <taxon>Neoheterodontei</taxon>
        <taxon>Myida</taxon>
        <taxon>Dreissenoidea</taxon>
        <taxon>Dreissenidae</taxon>
        <taxon>Dreissena</taxon>
    </lineage>
</organism>
<name>A0A9D4LH01_DREPO</name>
<dbReference type="Gene3D" id="3.30.40.140">
    <property type="match status" value="1"/>
</dbReference>
<comment type="similarity">
    <text evidence="4">Belongs to the CHFR family.</text>
</comment>
<dbReference type="PROSITE" id="PS50089">
    <property type="entry name" value="ZF_RING_2"/>
    <property type="match status" value="1"/>
</dbReference>
<dbReference type="GO" id="GO:0016567">
    <property type="term" value="P:protein ubiquitination"/>
    <property type="evidence" value="ECO:0007669"/>
    <property type="project" value="TreeGrafter"/>
</dbReference>
<comment type="catalytic activity">
    <reaction evidence="1">
        <text>S-ubiquitinyl-[E2 ubiquitin-conjugating enzyme]-L-cysteine + [acceptor protein]-L-lysine = [E2 ubiquitin-conjugating enzyme]-L-cysteine + N(6)-ubiquitinyl-[acceptor protein]-L-lysine.</text>
        <dbReference type="EC" id="2.3.2.27"/>
    </reaction>
</comment>
<sequence length="693" mass="76359">MSVVDAWGQLVSLSDYESPPFQCIENVFRIGRAVDNDISLSENKLVSGHHCYLMRDEASGVVTLHDSSTNGTLLNMTYKLTKGKSKELQHGDEFYVVYKKENEEFNVGFVYQDCAELRKAELEESGTQEYSAPDLLDATLEDSDCNYISPEKSTLKRKSSVEGIVENGKKPKLQLDTKVAESTTKPHTTLVNESKPRGQSTGTTHIALSSSTATTAASLATAAPVLAALDTSEAASSSEAASKLASKTAQEITVAAKATTSTTATRATASLKIPEKDDIEENLQCTICQDIMHDCISLQPCLHSFCAGCYSEWMSRSQECPSCRKKVERINKNHIVNNLIEAYLKEHPAKRRPAEDIVELNKKNKITNDMLYPKNQIRNNEDSSDYSDTDDDSDDDNYDGPAAPHGLFFHAPVIAPPAPVLYGFGTPVFGVNRAFKTVCRQCPDYKDPNGGNSGDDKNVCDKTSLTNKGNQNGEGNPGNGTEGGPAAGPSEPAGDGKAINADVKQCPDPPAHVCPINQNHVLCQCCLQPMPDFRVHWPHLGVEKRPQQCAMCYRAYCHAYWGCRKQDCLGCLNVFRDMNFGRKALNGLILDNQVESDIFRDYIDSKGLSVKDVLQECCRKLEAGVFTVIAQGTHQFRTETAVCYACGLASFKQLALQYRKSIKKEDLPDSAKNREDCYWGYKCRTQRNKPQHA</sequence>
<evidence type="ECO:0000313" key="23">
    <source>
        <dbReference type="Proteomes" id="UP000828390"/>
    </source>
</evidence>
<keyword evidence="14" id="KW-0539">Nucleus</keyword>
<dbReference type="AlphaFoldDB" id="A0A9D4LH01"/>
<comment type="subcellular location">
    <subcellularLocation>
        <location evidence="2">Nucleus</location>
        <location evidence="2">PML body</location>
    </subcellularLocation>
</comment>
<dbReference type="Pfam" id="PF17979">
    <property type="entry name" value="zf-CRD"/>
    <property type="match status" value="1"/>
</dbReference>
<keyword evidence="8" id="KW-0808">Transferase</keyword>
<evidence type="ECO:0000259" key="21">
    <source>
        <dbReference type="PROSITE" id="PS50089"/>
    </source>
</evidence>
<feature type="compositionally biased region" description="Low complexity" evidence="19">
    <location>
        <begin position="487"/>
        <end position="496"/>
    </location>
</feature>
<dbReference type="GO" id="GO:0016605">
    <property type="term" value="C:PML body"/>
    <property type="evidence" value="ECO:0007669"/>
    <property type="project" value="UniProtKB-SubCell"/>
</dbReference>
<dbReference type="InterPro" id="IPR013083">
    <property type="entry name" value="Znf_RING/FYVE/PHD"/>
</dbReference>
<feature type="compositionally biased region" description="Acidic residues" evidence="19">
    <location>
        <begin position="382"/>
        <end position="398"/>
    </location>
</feature>
<keyword evidence="13" id="KW-0862">Zinc</keyword>
<feature type="domain" description="FHA" evidence="20">
    <location>
        <begin position="28"/>
        <end position="79"/>
    </location>
</feature>
<comment type="caution">
    <text evidence="22">The sequence shown here is derived from an EMBL/GenBank/DDBJ whole genome shotgun (WGS) entry which is preliminary data.</text>
</comment>
<evidence type="ECO:0000256" key="2">
    <source>
        <dbReference type="ARBA" id="ARBA00004322"/>
    </source>
</evidence>
<evidence type="ECO:0000256" key="13">
    <source>
        <dbReference type="ARBA" id="ARBA00022833"/>
    </source>
</evidence>
<dbReference type="PANTHER" id="PTHR16079:SF4">
    <property type="entry name" value="E3 UBIQUITIN-PROTEIN LIGASE CHFR"/>
    <property type="match status" value="1"/>
</dbReference>
<evidence type="ECO:0000313" key="22">
    <source>
        <dbReference type="EMBL" id="KAH3857619.1"/>
    </source>
</evidence>
<evidence type="ECO:0000256" key="16">
    <source>
        <dbReference type="ARBA" id="ARBA00029800"/>
    </source>
</evidence>
<evidence type="ECO:0000256" key="14">
    <source>
        <dbReference type="ARBA" id="ARBA00023242"/>
    </source>
</evidence>
<dbReference type="InterPro" id="IPR040909">
    <property type="entry name" value="CHFR_Znf-CRD"/>
</dbReference>
<keyword evidence="12" id="KW-0833">Ubl conjugation pathway</keyword>
<feature type="region of interest" description="Disordered" evidence="19">
    <location>
        <begin position="369"/>
        <end position="403"/>
    </location>
</feature>
<dbReference type="PROSITE" id="PS00518">
    <property type="entry name" value="ZF_RING_1"/>
    <property type="match status" value="1"/>
</dbReference>
<dbReference type="EMBL" id="JAIWYP010000003">
    <property type="protein sequence ID" value="KAH3857619.1"/>
    <property type="molecule type" value="Genomic_DNA"/>
</dbReference>
<evidence type="ECO:0000256" key="1">
    <source>
        <dbReference type="ARBA" id="ARBA00000900"/>
    </source>
</evidence>
<feature type="region of interest" description="Disordered" evidence="19">
    <location>
        <begin position="445"/>
        <end position="502"/>
    </location>
</feature>
<gene>
    <name evidence="22" type="ORF">DPMN_100230</name>
</gene>
<feature type="compositionally biased region" description="Gly residues" evidence="19">
    <location>
        <begin position="475"/>
        <end position="486"/>
    </location>
</feature>
<dbReference type="PANTHER" id="PTHR16079">
    <property type="entry name" value="UBIQUITIN LIGASE PROTEIN CHFR"/>
    <property type="match status" value="1"/>
</dbReference>
<keyword evidence="9" id="KW-0479">Metal-binding</keyword>
<feature type="domain" description="RING-type" evidence="21">
    <location>
        <begin position="285"/>
        <end position="324"/>
    </location>
</feature>
<dbReference type="Gene3D" id="3.30.40.10">
    <property type="entry name" value="Zinc/RING finger domain, C3HC4 (zinc finger)"/>
    <property type="match status" value="1"/>
</dbReference>
<dbReference type="FunFam" id="3.30.40.10:FF:000203">
    <property type="entry name" value="E3 ubiquitin-protein ligase CHFR isoform X1"/>
    <property type="match status" value="1"/>
</dbReference>
<dbReference type="CDD" id="cd16503">
    <property type="entry name" value="RING-HC_CHFR"/>
    <property type="match status" value="1"/>
</dbReference>
<dbReference type="GO" id="GO:0006511">
    <property type="term" value="P:ubiquitin-dependent protein catabolic process"/>
    <property type="evidence" value="ECO:0007669"/>
    <property type="project" value="TreeGrafter"/>
</dbReference>
<keyword evidence="10 18" id="KW-0863">Zinc-finger</keyword>
<evidence type="ECO:0000256" key="15">
    <source>
        <dbReference type="ARBA" id="ARBA00023306"/>
    </source>
</evidence>
<evidence type="ECO:0000256" key="5">
    <source>
        <dbReference type="ARBA" id="ARBA00012483"/>
    </source>
</evidence>
<dbReference type="EC" id="2.3.2.27" evidence="5"/>
<dbReference type="SUPFAM" id="SSF57850">
    <property type="entry name" value="RING/U-box"/>
    <property type="match status" value="1"/>
</dbReference>
<dbReference type="PROSITE" id="PS50006">
    <property type="entry name" value="FHA_DOMAIN"/>
    <property type="match status" value="1"/>
</dbReference>
<dbReference type="SMART" id="SM00240">
    <property type="entry name" value="FHA"/>
    <property type="match status" value="1"/>
</dbReference>
<proteinExistence type="inferred from homology"/>
<evidence type="ECO:0000256" key="12">
    <source>
        <dbReference type="ARBA" id="ARBA00022786"/>
    </source>
</evidence>
<evidence type="ECO:0000256" key="8">
    <source>
        <dbReference type="ARBA" id="ARBA00022679"/>
    </source>
</evidence>
<dbReference type="SMART" id="SM00184">
    <property type="entry name" value="RING"/>
    <property type="match status" value="1"/>
</dbReference>
<evidence type="ECO:0000256" key="18">
    <source>
        <dbReference type="PROSITE-ProRule" id="PRU00175"/>
    </source>
</evidence>
<keyword evidence="11" id="KW-0498">Mitosis</keyword>
<evidence type="ECO:0000256" key="7">
    <source>
        <dbReference type="ARBA" id="ARBA00022618"/>
    </source>
</evidence>
<reference evidence="22" key="1">
    <citation type="journal article" date="2019" name="bioRxiv">
        <title>The Genome of the Zebra Mussel, Dreissena polymorpha: A Resource for Invasive Species Research.</title>
        <authorList>
            <person name="McCartney M.A."/>
            <person name="Auch B."/>
            <person name="Kono T."/>
            <person name="Mallez S."/>
            <person name="Zhang Y."/>
            <person name="Obille A."/>
            <person name="Becker A."/>
            <person name="Abrahante J.E."/>
            <person name="Garbe J."/>
            <person name="Badalamenti J.P."/>
            <person name="Herman A."/>
            <person name="Mangelson H."/>
            <person name="Liachko I."/>
            <person name="Sullivan S."/>
            <person name="Sone E.D."/>
            <person name="Koren S."/>
            <person name="Silverstein K.A.T."/>
            <person name="Beckman K.B."/>
            <person name="Gohl D.M."/>
        </authorList>
    </citation>
    <scope>NUCLEOTIDE SEQUENCE</scope>
    <source>
        <strain evidence="22">Duluth1</strain>
        <tissue evidence="22">Whole animal</tissue>
    </source>
</reference>
<protein>
    <recommendedName>
        <fullName evidence="6">E3 ubiquitin-protein ligase CHFR</fullName>
        <ecNumber evidence="5">2.3.2.27</ecNumber>
    </recommendedName>
    <alternativeName>
        <fullName evidence="17">Checkpoint with forkhead and RING finger domains protein</fullName>
    </alternativeName>
    <alternativeName>
        <fullName evidence="16">RING-type E3 ubiquitin transferase CHFR</fullName>
    </alternativeName>
</protein>
<dbReference type="GO" id="GO:0008270">
    <property type="term" value="F:zinc ion binding"/>
    <property type="evidence" value="ECO:0007669"/>
    <property type="project" value="UniProtKB-KW"/>
</dbReference>
<dbReference type="Pfam" id="PF13923">
    <property type="entry name" value="zf-C3HC4_2"/>
    <property type="match status" value="1"/>
</dbReference>
<evidence type="ECO:0000256" key="3">
    <source>
        <dbReference type="ARBA" id="ARBA00004906"/>
    </source>
</evidence>
<keyword evidence="23" id="KW-1185">Reference proteome</keyword>
<dbReference type="InterPro" id="IPR001841">
    <property type="entry name" value="Znf_RING"/>
</dbReference>
<dbReference type="GO" id="GO:0051301">
    <property type="term" value="P:cell division"/>
    <property type="evidence" value="ECO:0007669"/>
    <property type="project" value="UniProtKB-KW"/>
</dbReference>
<evidence type="ECO:0000256" key="10">
    <source>
        <dbReference type="ARBA" id="ARBA00022771"/>
    </source>
</evidence>
<evidence type="ECO:0000256" key="11">
    <source>
        <dbReference type="ARBA" id="ARBA00022776"/>
    </source>
</evidence>
<dbReference type="InterPro" id="IPR000253">
    <property type="entry name" value="FHA_dom"/>
</dbReference>
<evidence type="ECO:0000256" key="17">
    <source>
        <dbReference type="ARBA" id="ARBA00031332"/>
    </source>
</evidence>
<feature type="non-terminal residue" evidence="22">
    <location>
        <position position="1"/>
    </location>
</feature>
<dbReference type="GO" id="GO:0061630">
    <property type="term" value="F:ubiquitin protein ligase activity"/>
    <property type="evidence" value="ECO:0007669"/>
    <property type="project" value="UniProtKB-EC"/>
</dbReference>
<evidence type="ECO:0000256" key="9">
    <source>
        <dbReference type="ARBA" id="ARBA00022723"/>
    </source>
</evidence>
<dbReference type="InterPro" id="IPR052256">
    <property type="entry name" value="E3_ubiquitin-ligase_CHFR"/>
</dbReference>
<reference evidence="22" key="2">
    <citation type="submission" date="2020-11" db="EMBL/GenBank/DDBJ databases">
        <authorList>
            <person name="McCartney M.A."/>
            <person name="Auch B."/>
            <person name="Kono T."/>
            <person name="Mallez S."/>
            <person name="Becker A."/>
            <person name="Gohl D.M."/>
            <person name="Silverstein K.A.T."/>
            <person name="Koren S."/>
            <person name="Bechman K.B."/>
            <person name="Herman A."/>
            <person name="Abrahante J.E."/>
            <person name="Garbe J."/>
        </authorList>
    </citation>
    <scope>NUCLEOTIDE SEQUENCE</scope>
    <source>
        <strain evidence="22">Duluth1</strain>
        <tissue evidence="22">Whole animal</tissue>
    </source>
</reference>
<dbReference type="InterPro" id="IPR008984">
    <property type="entry name" value="SMAD_FHA_dom_sf"/>
</dbReference>
<feature type="region of interest" description="Disordered" evidence="19">
    <location>
        <begin position="181"/>
        <end position="203"/>
    </location>
</feature>
<evidence type="ECO:0000256" key="6">
    <source>
        <dbReference type="ARBA" id="ARBA00017908"/>
    </source>
</evidence>
<evidence type="ECO:0000259" key="20">
    <source>
        <dbReference type="PROSITE" id="PS50006"/>
    </source>
</evidence>
<dbReference type="InterPro" id="IPR017907">
    <property type="entry name" value="Znf_RING_CS"/>
</dbReference>
<evidence type="ECO:0000256" key="4">
    <source>
        <dbReference type="ARBA" id="ARBA00005797"/>
    </source>
</evidence>
<dbReference type="Pfam" id="PF00498">
    <property type="entry name" value="FHA"/>
    <property type="match status" value="1"/>
</dbReference>
<keyword evidence="7" id="KW-0132">Cell division</keyword>
<evidence type="ECO:0000256" key="19">
    <source>
        <dbReference type="SAM" id="MobiDB-lite"/>
    </source>
</evidence>
<dbReference type="Gene3D" id="2.60.200.20">
    <property type="match status" value="1"/>
</dbReference>